<dbReference type="STRING" id="1121298.SAMN05444401_4133"/>
<keyword evidence="4 7" id="KW-0369">Histidine metabolism</keyword>
<organism evidence="9 10">
    <name type="scientific">Clostridium amylolyticum</name>
    <dbReference type="NCBI Taxonomy" id="1121298"/>
    <lineage>
        <taxon>Bacteria</taxon>
        <taxon>Bacillati</taxon>
        <taxon>Bacillota</taxon>
        <taxon>Clostridia</taxon>
        <taxon>Eubacteriales</taxon>
        <taxon>Clostridiaceae</taxon>
        <taxon>Clostridium</taxon>
    </lineage>
</organism>
<dbReference type="PANTHER" id="PTHR42752:SF1">
    <property type="entry name" value="IMIDAZOLONEPROPIONASE-RELATED"/>
    <property type="match status" value="1"/>
</dbReference>
<dbReference type="GO" id="GO:0050480">
    <property type="term" value="F:imidazolonepropionase activity"/>
    <property type="evidence" value="ECO:0007669"/>
    <property type="project" value="UniProtKB-UniRule"/>
</dbReference>
<accession>A0A1M6MUL5</accession>
<evidence type="ECO:0000313" key="10">
    <source>
        <dbReference type="Proteomes" id="UP000184080"/>
    </source>
</evidence>
<dbReference type="FunFam" id="3.20.20.140:FF:000007">
    <property type="entry name" value="Imidazolonepropionase"/>
    <property type="match status" value="1"/>
</dbReference>
<feature type="binding site" evidence="7">
    <location>
        <position position="326"/>
    </location>
    <ligand>
        <name>N-formimidoyl-L-glutamate</name>
        <dbReference type="ChEBI" id="CHEBI:58928"/>
    </ligand>
</feature>
<comment type="similarity">
    <text evidence="7">Belongs to the metallo-dependent hydrolases superfamily. HutI family.</text>
</comment>
<dbReference type="SUPFAM" id="SSF51338">
    <property type="entry name" value="Composite domain of metallo-dependent hydrolases"/>
    <property type="match status" value="1"/>
</dbReference>
<evidence type="ECO:0000256" key="4">
    <source>
        <dbReference type="ARBA" id="ARBA00022808"/>
    </source>
</evidence>
<gene>
    <name evidence="7" type="primary">hutI</name>
    <name evidence="9" type="ORF">SAMN05444401_4133</name>
</gene>
<feature type="binding site" evidence="7">
    <location>
        <position position="253"/>
    </location>
    <ligand>
        <name>4-imidazolone-5-propanoate</name>
        <dbReference type="ChEBI" id="CHEBI:77893"/>
    </ligand>
</feature>
<evidence type="ECO:0000256" key="7">
    <source>
        <dbReference type="HAMAP-Rule" id="MF_00372"/>
    </source>
</evidence>
<dbReference type="Pfam" id="PF01979">
    <property type="entry name" value="Amidohydro_1"/>
    <property type="match status" value="1"/>
</dbReference>
<evidence type="ECO:0000256" key="3">
    <source>
        <dbReference type="ARBA" id="ARBA00022801"/>
    </source>
</evidence>
<dbReference type="InterPro" id="IPR005920">
    <property type="entry name" value="HutI"/>
</dbReference>
<feature type="binding site" evidence="7">
    <location>
        <position position="328"/>
    </location>
    <ligand>
        <name>N-formimidoyl-L-glutamate</name>
        <dbReference type="ChEBI" id="CHEBI:58928"/>
    </ligand>
</feature>
<feature type="binding site" evidence="7">
    <location>
        <position position="250"/>
    </location>
    <ligand>
        <name>Fe(3+)</name>
        <dbReference type="ChEBI" id="CHEBI:29034"/>
    </ligand>
</feature>
<evidence type="ECO:0000313" key="9">
    <source>
        <dbReference type="EMBL" id="SHJ87090.1"/>
    </source>
</evidence>
<dbReference type="GO" id="GO:0005737">
    <property type="term" value="C:cytoplasm"/>
    <property type="evidence" value="ECO:0007669"/>
    <property type="project" value="UniProtKB-SubCell"/>
</dbReference>
<keyword evidence="7" id="KW-0963">Cytoplasm</keyword>
<feature type="binding site" evidence="7">
    <location>
        <position position="82"/>
    </location>
    <ligand>
        <name>Fe(3+)</name>
        <dbReference type="ChEBI" id="CHEBI:29034"/>
    </ligand>
</feature>
<proteinExistence type="inferred from homology"/>
<dbReference type="InterPro" id="IPR006680">
    <property type="entry name" value="Amidohydro-rel"/>
</dbReference>
<dbReference type="HAMAP" id="MF_00372">
    <property type="entry name" value="HutI"/>
    <property type="match status" value="1"/>
</dbReference>
<keyword evidence="5 7" id="KW-0862">Zinc</keyword>
<feature type="binding site" evidence="7">
    <location>
        <position position="324"/>
    </location>
    <ligand>
        <name>Zn(2+)</name>
        <dbReference type="ChEBI" id="CHEBI:29105"/>
    </ligand>
</feature>
<keyword evidence="3 7" id="KW-0378">Hydrolase</keyword>
<protein>
    <recommendedName>
        <fullName evidence="1 7">Imidazolonepropionase</fullName>
        <ecNumber evidence="1 7">3.5.2.7</ecNumber>
    </recommendedName>
    <alternativeName>
        <fullName evidence="7">Imidazolone-5-propionate hydrolase</fullName>
    </alternativeName>
</protein>
<dbReference type="AlphaFoldDB" id="A0A1M6MUL5"/>
<feature type="binding site" evidence="7">
    <location>
        <position position="80"/>
    </location>
    <ligand>
        <name>Fe(3+)</name>
        <dbReference type="ChEBI" id="CHEBI:29034"/>
    </ligand>
</feature>
<dbReference type="GO" id="GO:0019557">
    <property type="term" value="P:L-histidine catabolic process to glutamate and formate"/>
    <property type="evidence" value="ECO:0007669"/>
    <property type="project" value="UniProtKB-UniPathway"/>
</dbReference>
<keyword evidence="2 7" id="KW-0479">Metal-binding</keyword>
<dbReference type="InterPro" id="IPR032466">
    <property type="entry name" value="Metal_Hydrolase"/>
</dbReference>
<dbReference type="UniPathway" id="UPA00379">
    <property type="reaction ID" value="UER00551"/>
</dbReference>
<comment type="cofactor">
    <cofactor evidence="7">
        <name>Zn(2+)</name>
        <dbReference type="ChEBI" id="CHEBI:29105"/>
    </cofactor>
    <cofactor evidence="7">
        <name>Fe(3+)</name>
        <dbReference type="ChEBI" id="CHEBI:29034"/>
    </cofactor>
    <text evidence="7">Binds 1 zinc or iron ion per subunit.</text>
</comment>
<reference evidence="9 10" key="1">
    <citation type="submission" date="2016-11" db="EMBL/GenBank/DDBJ databases">
        <authorList>
            <person name="Jaros S."/>
            <person name="Januszkiewicz K."/>
            <person name="Wedrychowicz H."/>
        </authorList>
    </citation>
    <scope>NUCLEOTIDE SEQUENCE [LARGE SCALE GENOMIC DNA]</scope>
    <source>
        <strain evidence="9 10">DSM 21864</strain>
    </source>
</reference>
<dbReference type="OrthoDB" id="9776455at2"/>
<comment type="function">
    <text evidence="7">Catalyzes the hydrolytic cleavage of the carbon-nitrogen bond in imidazolone-5-propanoate to yield N-formimidoyl-L-glutamate. It is the third step in the universal histidine degradation pathway.</text>
</comment>
<keyword evidence="10" id="KW-1185">Reference proteome</keyword>
<dbReference type="EC" id="3.5.2.7" evidence="1 7"/>
<feature type="binding site" evidence="7">
    <location>
        <position position="82"/>
    </location>
    <ligand>
        <name>Zn(2+)</name>
        <dbReference type="ChEBI" id="CHEBI:29105"/>
    </ligand>
</feature>
<feature type="binding site" evidence="7">
    <location>
        <position position="324"/>
    </location>
    <ligand>
        <name>Fe(3+)</name>
        <dbReference type="ChEBI" id="CHEBI:29034"/>
    </ligand>
</feature>
<dbReference type="RefSeq" id="WP_073011373.1">
    <property type="nucleotide sequence ID" value="NZ_FQZO01000009.1"/>
</dbReference>
<dbReference type="PANTHER" id="PTHR42752">
    <property type="entry name" value="IMIDAZOLONEPROPIONASE"/>
    <property type="match status" value="1"/>
</dbReference>
<evidence type="ECO:0000259" key="8">
    <source>
        <dbReference type="Pfam" id="PF01979"/>
    </source>
</evidence>
<comment type="subcellular location">
    <subcellularLocation>
        <location evidence="7">Cytoplasm</location>
    </subcellularLocation>
</comment>
<evidence type="ECO:0000256" key="1">
    <source>
        <dbReference type="ARBA" id="ARBA00012864"/>
    </source>
</evidence>
<feature type="binding site" evidence="7">
    <location>
        <position position="89"/>
    </location>
    <ligand>
        <name>4-imidazolone-5-propanoate</name>
        <dbReference type="ChEBI" id="CHEBI:77893"/>
    </ligand>
</feature>
<sequence length="415" mass="45544">MKDTLLIKNIGELVTCSGFTSKKGSEMKELHTSHNVSILIEKGIIKEIINSPQPKVISEKDIEVIDAMGGSVLPGFVDSHTHFIFSGYREEEFYLRFQGTSYMDIMKAGGGIANSVNKTRAASKEELVQLGQKRLDDMLSMGITTLEGKSGYGLDLDTEMCQLEAMKTLNEAHAVDIVSTFLGAHALPKEYSGRKKEYIDFIIHKVLPVVKDRNLAEFCDVFCEKNVFEIEESRYLLEEAKKLGFKLKLHADEIVAIGGTELACDLGAVSADHLLQASDKGIKALANSSTIATLLPCTAFSLKEDYARGREMIDSGCAVALATDFNPGSCFTHSIPLLIALACYNMNLSLEEVITALTINGAAALNREKHIGSIDVNKEADLIILKYPSYKFLLYNLGMNVVSKVIKRGILVKTN</sequence>
<feature type="binding site" evidence="7">
    <location>
        <position position="152"/>
    </location>
    <ligand>
        <name>N-formimidoyl-L-glutamate</name>
        <dbReference type="ChEBI" id="CHEBI:58928"/>
    </ligand>
</feature>
<dbReference type="NCBIfam" id="TIGR01224">
    <property type="entry name" value="hutI"/>
    <property type="match status" value="1"/>
</dbReference>
<feature type="domain" description="Amidohydrolase-related" evidence="8">
    <location>
        <begin position="72"/>
        <end position="409"/>
    </location>
</feature>
<comment type="pathway">
    <text evidence="7">Amino-acid degradation; L-histidine degradation into L-glutamate; N-formimidoyl-L-glutamate from L-histidine: step 3/3.</text>
</comment>
<dbReference type="Proteomes" id="UP000184080">
    <property type="component" value="Unassembled WGS sequence"/>
</dbReference>
<keyword evidence="6 7" id="KW-0408">Iron</keyword>
<dbReference type="GO" id="GO:0008270">
    <property type="term" value="F:zinc ion binding"/>
    <property type="evidence" value="ECO:0007669"/>
    <property type="project" value="UniProtKB-UniRule"/>
</dbReference>
<evidence type="ECO:0000256" key="6">
    <source>
        <dbReference type="ARBA" id="ARBA00023004"/>
    </source>
</evidence>
<dbReference type="SUPFAM" id="SSF51556">
    <property type="entry name" value="Metallo-dependent hydrolases"/>
    <property type="match status" value="1"/>
</dbReference>
<evidence type="ECO:0000256" key="5">
    <source>
        <dbReference type="ARBA" id="ARBA00022833"/>
    </source>
</evidence>
<comment type="catalytic activity">
    <reaction evidence="7">
        <text>4-imidazolone-5-propanoate + H2O = N-formimidoyl-L-glutamate</text>
        <dbReference type="Rhea" id="RHEA:23660"/>
        <dbReference type="ChEBI" id="CHEBI:15377"/>
        <dbReference type="ChEBI" id="CHEBI:58928"/>
        <dbReference type="ChEBI" id="CHEBI:77893"/>
        <dbReference type="EC" id="3.5.2.7"/>
    </reaction>
</comment>
<feature type="binding site" evidence="7">
    <location>
        <position position="152"/>
    </location>
    <ligand>
        <name>4-imidazolone-5-propanoate</name>
        <dbReference type="ChEBI" id="CHEBI:77893"/>
    </ligand>
</feature>
<name>A0A1M6MUL5_9CLOT</name>
<feature type="binding site" evidence="7">
    <location>
        <position position="80"/>
    </location>
    <ligand>
        <name>Zn(2+)</name>
        <dbReference type="ChEBI" id="CHEBI:29105"/>
    </ligand>
</feature>
<dbReference type="GO" id="GO:0019556">
    <property type="term" value="P:L-histidine catabolic process to glutamate and formamide"/>
    <property type="evidence" value="ECO:0007669"/>
    <property type="project" value="UniProtKB-UniRule"/>
</dbReference>
<feature type="binding site" evidence="7">
    <location>
        <position position="329"/>
    </location>
    <ligand>
        <name>4-imidazolone-5-propanoate</name>
        <dbReference type="ChEBI" id="CHEBI:77893"/>
    </ligand>
</feature>
<feature type="binding site" evidence="7">
    <location>
        <position position="250"/>
    </location>
    <ligand>
        <name>Zn(2+)</name>
        <dbReference type="ChEBI" id="CHEBI:29105"/>
    </ligand>
</feature>
<dbReference type="InterPro" id="IPR011059">
    <property type="entry name" value="Metal-dep_hydrolase_composite"/>
</dbReference>
<dbReference type="GO" id="GO:0005506">
    <property type="term" value="F:iron ion binding"/>
    <property type="evidence" value="ECO:0007669"/>
    <property type="project" value="UniProtKB-UniRule"/>
</dbReference>
<dbReference type="CDD" id="cd01296">
    <property type="entry name" value="Imidazolone-5PH"/>
    <property type="match status" value="1"/>
</dbReference>
<evidence type="ECO:0000256" key="2">
    <source>
        <dbReference type="ARBA" id="ARBA00022723"/>
    </source>
</evidence>
<dbReference type="Gene3D" id="2.30.40.10">
    <property type="entry name" value="Urease, subunit C, domain 1"/>
    <property type="match status" value="1"/>
</dbReference>
<feature type="binding site" evidence="7">
    <location>
        <position position="185"/>
    </location>
    <ligand>
        <name>4-imidazolone-5-propanoate</name>
        <dbReference type="ChEBI" id="CHEBI:77893"/>
    </ligand>
</feature>
<dbReference type="Gene3D" id="3.20.20.140">
    <property type="entry name" value="Metal-dependent hydrolases"/>
    <property type="match status" value="1"/>
</dbReference>
<dbReference type="EMBL" id="FQZO01000009">
    <property type="protein sequence ID" value="SHJ87090.1"/>
    <property type="molecule type" value="Genomic_DNA"/>
</dbReference>